<evidence type="ECO:0000256" key="7">
    <source>
        <dbReference type="ARBA" id="ARBA00022618"/>
    </source>
</evidence>
<comment type="caution">
    <text evidence="16">The sequence shown here is derived from an EMBL/GenBank/DDBJ whole genome shotgun (WGS) entry which is preliminary data.</text>
</comment>
<evidence type="ECO:0000256" key="11">
    <source>
        <dbReference type="ARBA" id="ARBA00023306"/>
    </source>
</evidence>
<dbReference type="Gene3D" id="3.30.70.3040">
    <property type="match status" value="1"/>
</dbReference>
<dbReference type="Proteomes" id="UP000298050">
    <property type="component" value="Unassembled WGS sequence"/>
</dbReference>
<keyword evidence="11 12" id="KW-0131">Cell cycle</keyword>
<comment type="subcellular location">
    <subcellularLocation>
        <location evidence="1">Cell inner membrane</location>
        <topology evidence="1">Multi-pass membrane protein</topology>
    </subcellularLocation>
</comment>
<dbReference type="InterPro" id="IPR047590">
    <property type="entry name" value="FtsX_proteobact-type"/>
</dbReference>
<gene>
    <name evidence="16" type="ORF">E4634_14555</name>
</gene>
<keyword evidence="10 12" id="KW-0472">Membrane</keyword>
<proteinExistence type="inferred from homology"/>
<feature type="domain" description="FtsX extracellular" evidence="15">
    <location>
        <begin position="66"/>
        <end position="158"/>
    </location>
</feature>
<dbReference type="OrthoDB" id="9813411at2"/>
<evidence type="ECO:0000256" key="1">
    <source>
        <dbReference type="ARBA" id="ARBA00004429"/>
    </source>
</evidence>
<dbReference type="InterPro" id="IPR003838">
    <property type="entry name" value="ABC3_permease_C"/>
</dbReference>
<comment type="function">
    <text evidence="12">Part of the ABC transporter FtsEX involved in cellular division.</text>
</comment>
<keyword evidence="8 13" id="KW-0812">Transmembrane</keyword>
<feature type="transmembrane region" description="Helical" evidence="13">
    <location>
        <begin position="274"/>
        <end position="297"/>
    </location>
</feature>
<keyword evidence="9 13" id="KW-1133">Transmembrane helix</keyword>
<keyword evidence="6 12" id="KW-0997">Cell inner membrane</keyword>
<keyword evidence="7 12" id="KW-0132">Cell division</keyword>
<dbReference type="Pfam" id="PF18075">
    <property type="entry name" value="FtsX_ECD"/>
    <property type="match status" value="1"/>
</dbReference>
<evidence type="ECO:0000256" key="10">
    <source>
        <dbReference type="ARBA" id="ARBA00023136"/>
    </source>
</evidence>
<dbReference type="PANTHER" id="PTHR47755:SF1">
    <property type="entry name" value="CELL DIVISION PROTEIN FTSX"/>
    <property type="match status" value="1"/>
</dbReference>
<evidence type="ECO:0000256" key="4">
    <source>
        <dbReference type="ARBA" id="ARBA00021907"/>
    </source>
</evidence>
<protein>
    <recommendedName>
        <fullName evidence="4 12">Cell division protein FtsX</fullName>
    </recommendedName>
</protein>
<reference evidence="16 17" key="1">
    <citation type="submission" date="2019-04" db="EMBL/GenBank/DDBJ databases">
        <title>Taxonomy of novel Haliea sp. from mangrove soil of West Coast of India.</title>
        <authorList>
            <person name="Verma A."/>
            <person name="Kumar P."/>
            <person name="Krishnamurthi S."/>
        </authorList>
    </citation>
    <scope>NUCLEOTIDE SEQUENCE [LARGE SCALE GENOMIC DNA]</scope>
    <source>
        <strain evidence="16 17">SAOS-164</strain>
    </source>
</reference>
<sequence>MADQYRAWLRHHRLSAAESLQRVLERPFSSLMTWLVIGIALALPVGLSVTLDNAAELSARWESPTQISLFLHTDVDAAAAAELAQALERSAEVAQVHLVSRDDALAEFGALSGFAEVLAELDDNPLPNLLLVTPAPRLDQDAVRTLRDNLDKRDKVDEAVLDMQWLQRLNSLMDLGRRMVMAVGALLLVGVILILGNTIRLAIENRRDEIVIVKLVGGSNPFVRRPFLYTGLWYGVGGGLVAGLVVNAALWYLQGPVGELARLYQSGFELRGPGIMGVLNLVIIGGLLGLAGAWLAVSRHLAAIVPR</sequence>
<evidence type="ECO:0000259" key="15">
    <source>
        <dbReference type="Pfam" id="PF18075"/>
    </source>
</evidence>
<evidence type="ECO:0000256" key="2">
    <source>
        <dbReference type="ARBA" id="ARBA00007379"/>
    </source>
</evidence>
<organism evidence="16 17">
    <name type="scientific">Mangrovimicrobium sediminis</name>
    <dbReference type="NCBI Taxonomy" id="2562682"/>
    <lineage>
        <taxon>Bacteria</taxon>
        <taxon>Pseudomonadati</taxon>
        <taxon>Pseudomonadota</taxon>
        <taxon>Gammaproteobacteria</taxon>
        <taxon>Cellvibrionales</taxon>
        <taxon>Halieaceae</taxon>
        <taxon>Mangrovimicrobium</taxon>
    </lineage>
</organism>
<dbReference type="NCBIfam" id="TIGR00439">
    <property type="entry name" value="FtsX_Gneg"/>
    <property type="match status" value="1"/>
</dbReference>
<feature type="domain" description="ABC3 transporter permease C-terminal" evidence="14">
    <location>
        <begin position="182"/>
        <end position="299"/>
    </location>
</feature>
<evidence type="ECO:0000256" key="8">
    <source>
        <dbReference type="ARBA" id="ARBA00022692"/>
    </source>
</evidence>
<evidence type="ECO:0000256" key="3">
    <source>
        <dbReference type="ARBA" id="ARBA00011160"/>
    </source>
</evidence>
<dbReference type="EMBL" id="SRLE01000009">
    <property type="protein sequence ID" value="TGD72841.1"/>
    <property type="molecule type" value="Genomic_DNA"/>
</dbReference>
<feature type="transmembrane region" description="Helical" evidence="13">
    <location>
        <begin position="31"/>
        <end position="51"/>
    </location>
</feature>
<evidence type="ECO:0000313" key="16">
    <source>
        <dbReference type="EMBL" id="TGD72841.1"/>
    </source>
</evidence>
<dbReference type="PANTHER" id="PTHR47755">
    <property type="entry name" value="CELL DIVISION PROTEIN FTSX"/>
    <property type="match status" value="1"/>
</dbReference>
<dbReference type="Pfam" id="PF02687">
    <property type="entry name" value="FtsX"/>
    <property type="match status" value="1"/>
</dbReference>
<evidence type="ECO:0000256" key="12">
    <source>
        <dbReference type="PIRNR" id="PIRNR003097"/>
    </source>
</evidence>
<feature type="transmembrane region" description="Helical" evidence="13">
    <location>
        <begin position="232"/>
        <end position="254"/>
    </location>
</feature>
<dbReference type="GO" id="GO:0051301">
    <property type="term" value="P:cell division"/>
    <property type="evidence" value="ECO:0007669"/>
    <property type="project" value="UniProtKB-KW"/>
</dbReference>
<dbReference type="GO" id="GO:0005886">
    <property type="term" value="C:plasma membrane"/>
    <property type="evidence" value="ECO:0007669"/>
    <property type="project" value="UniProtKB-SubCell"/>
</dbReference>
<feature type="transmembrane region" description="Helical" evidence="13">
    <location>
        <begin position="179"/>
        <end position="199"/>
    </location>
</feature>
<evidence type="ECO:0000313" key="17">
    <source>
        <dbReference type="Proteomes" id="UP000298050"/>
    </source>
</evidence>
<evidence type="ECO:0000256" key="6">
    <source>
        <dbReference type="ARBA" id="ARBA00022519"/>
    </source>
</evidence>
<evidence type="ECO:0000259" key="14">
    <source>
        <dbReference type="Pfam" id="PF02687"/>
    </source>
</evidence>
<dbReference type="InterPro" id="IPR004513">
    <property type="entry name" value="FtsX"/>
</dbReference>
<accession>A0A4Z0LZZ0</accession>
<keyword evidence="17" id="KW-1185">Reference proteome</keyword>
<comment type="similarity">
    <text evidence="2 12">Belongs to the ABC-4 integral membrane protein family. FtsX subfamily.</text>
</comment>
<dbReference type="PIRSF" id="PIRSF003097">
    <property type="entry name" value="FtsX"/>
    <property type="match status" value="1"/>
</dbReference>
<comment type="subunit">
    <text evidence="3">Forms a membrane-associated complex with FtsE.</text>
</comment>
<name>A0A4Z0LZZ0_9GAMM</name>
<keyword evidence="5 12" id="KW-1003">Cell membrane</keyword>
<dbReference type="InterPro" id="IPR040690">
    <property type="entry name" value="FtsX_ECD"/>
</dbReference>
<evidence type="ECO:0000256" key="9">
    <source>
        <dbReference type="ARBA" id="ARBA00022989"/>
    </source>
</evidence>
<evidence type="ECO:0000256" key="5">
    <source>
        <dbReference type="ARBA" id="ARBA00022475"/>
    </source>
</evidence>
<dbReference type="AlphaFoldDB" id="A0A4Z0LZZ0"/>
<evidence type="ECO:0000256" key="13">
    <source>
        <dbReference type="SAM" id="Phobius"/>
    </source>
</evidence>
<dbReference type="GO" id="GO:0032153">
    <property type="term" value="C:cell division site"/>
    <property type="evidence" value="ECO:0007669"/>
    <property type="project" value="TreeGrafter"/>
</dbReference>